<evidence type="ECO:0000313" key="4">
    <source>
        <dbReference type="EMBL" id="PCC53655.1"/>
    </source>
</evidence>
<sequence>MGEQSRRLPRPKGTPPMSIRDHDSSPLSSRPSPPALRRTNPQVGTSPTTTHHRSRAAGLILALVLSGCSSDRPPAPSATSSSPTSAAGDTTGEERGSTADPEEVATNLQAPWSIAFYKGTALVSERDSARILEVDDERPAQPREVTTVAGVSASGEGGLLGLSVRGDSLFAYFTAESDNRIQRFPLRTGSDGVELGSPETIVDGIAKAGFHNGGRLAFGPDGMLYATVGDAGNQDSAQERESLSGSILRMKPDGTVPEDNPFPDSLVFSYGHRNPQGLAWDDDGTMYASEFGQDTWDELNIIEPGGNYGWPEVEGISEDGADGGDFIDPVQQWRPDEASPSGIAISDDRLLIANLRGQVLRTVPLSDLAEAEVAYAGEFGRLRDVVSGPEGEIWLLTNNTDGRGDPAADDDRILHIPADFSTDD</sequence>
<reference evidence="5 6" key="1">
    <citation type="journal article" date="2017" name="Elife">
        <title>Extensive horizontal gene transfer in cheese-associated bacteria.</title>
        <authorList>
            <person name="Bonham K.S."/>
            <person name="Wolfe B.E."/>
            <person name="Dutton R.J."/>
        </authorList>
    </citation>
    <scope>NUCLEOTIDE SEQUENCE [LARGE SCALE GENOMIC DNA]</scope>
    <source>
        <strain evidence="4 6">738_8</strain>
        <strain evidence="3 5">947_7</strain>
    </source>
</reference>
<dbReference type="Proteomes" id="UP000217881">
    <property type="component" value="Unassembled WGS sequence"/>
</dbReference>
<feature type="region of interest" description="Disordered" evidence="1">
    <location>
        <begin position="1"/>
        <end position="54"/>
    </location>
</feature>
<protein>
    <submittedName>
        <fullName evidence="3">Glucose dehydrogenase</fullName>
    </submittedName>
</protein>
<dbReference type="InterPro" id="IPR012938">
    <property type="entry name" value="Glc/Sorbosone_DH"/>
</dbReference>
<dbReference type="SUPFAM" id="SSF50952">
    <property type="entry name" value="Soluble quinoprotein glucose dehydrogenase"/>
    <property type="match status" value="1"/>
</dbReference>
<comment type="caution">
    <text evidence="3">The sequence shown here is derived from an EMBL/GenBank/DDBJ whole genome shotgun (WGS) entry which is preliminary data.</text>
</comment>
<dbReference type="EMBL" id="NRHA01000012">
    <property type="protein sequence ID" value="PCC53655.1"/>
    <property type="molecule type" value="Genomic_DNA"/>
</dbReference>
<feature type="domain" description="Glucose/Sorbosone dehydrogenase" evidence="2">
    <location>
        <begin position="108"/>
        <end position="403"/>
    </location>
</feature>
<proteinExistence type="predicted"/>
<feature type="compositionally biased region" description="Polar residues" evidence="1">
    <location>
        <begin position="39"/>
        <end position="49"/>
    </location>
</feature>
<dbReference type="Proteomes" id="UP000217564">
    <property type="component" value="Unassembled WGS sequence"/>
</dbReference>
<evidence type="ECO:0000256" key="1">
    <source>
        <dbReference type="SAM" id="MobiDB-lite"/>
    </source>
</evidence>
<dbReference type="PANTHER" id="PTHR19328:SF13">
    <property type="entry name" value="HIPL1 PROTEIN"/>
    <property type="match status" value="1"/>
</dbReference>
<dbReference type="Pfam" id="PF07995">
    <property type="entry name" value="GSDH"/>
    <property type="match status" value="1"/>
</dbReference>
<dbReference type="AlphaFoldDB" id="A0A2A3Z5U7"/>
<dbReference type="InterPro" id="IPR011041">
    <property type="entry name" value="Quinoprot_gluc/sorb_DH_b-prop"/>
</dbReference>
<evidence type="ECO:0000313" key="6">
    <source>
        <dbReference type="Proteomes" id="UP000217881"/>
    </source>
</evidence>
<organism evidence="3 5">
    <name type="scientific">Brevibacterium aurantiacum</name>
    <dbReference type="NCBI Taxonomy" id="273384"/>
    <lineage>
        <taxon>Bacteria</taxon>
        <taxon>Bacillati</taxon>
        <taxon>Actinomycetota</taxon>
        <taxon>Actinomycetes</taxon>
        <taxon>Micrococcales</taxon>
        <taxon>Brevibacteriaceae</taxon>
        <taxon>Brevibacterium</taxon>
    </lineage>
</organism>
<dbReference type="PANTHER" id="PTHR19328">
    <property type="entry name" value="HEDGEHOG-INTERACTING PROTEIN"/>
    <property type="match status" value="1"/>
</dbReference>
<evidence type="ECO:0000259" key="2">
    <source>
        <dbReference type="Pfam" id="PF07995"/>
    </source>
</evidence>
<evidence type="ECO:0000313" key="3">
    <source>
        <dbReference type="EMBL" id="PCC46735.1"/>
    </source>
</evidence>
<feature type="compositionally biased region" description="Low complexity" evidence="1">
    <location>
        <begin position="69"/>
        <end position="90"/>
    </location>
</feature>
<accession>A0A2A3Z5U7</accession>
<dbReference type="Gene3D" id="2.120.10.30">
    <property type="entry name" value="TolB, C-terminal domain"/>
    <property type="match status" value="1"/>
</dbReference>
<evidence type="ECO:0000313" key="5">
    <source>
        <dbReference type="Proteomes" id="UP000217564"/>
    </source>
</evidence>
<name>A0A2A3Z5U7_BREAU</name>
<dbReference type="EMBL" id="NRGP01000013">
    <property type="protein sequence ID" value="PCC46735.1"/>
    <property type="molecule type" value="Genomic_DNA"/>
</dbReference>
<dbReference type="InterPro" id="IPR011042">
    <property type="entry name" value="6-blade_b-propeller_TolB-like"/>
</dbReference>
<gene>
    <name evidence="4" type="ORF">CIK59_10260</name>
    <name evidence="3" type="ORF">CIK64_09015</name>
</gene>
<feature type="compositionally biased region" description="Low complexity" evidence="1">
    <location>
        <begin position="25"/>
        <end position="38"/>
    </location>
</feature>
<feature type="region of interest" description="Disordered" evidence="1">
    <location>
        <begin position="69"/>
        <end position="105"/>
    </location>
</feature>